<dbReference type="EMBL" id="LGTW01000001">
    <property type="protein sequence ID" value="KWX25932.1"/>
    <property type="molecule type" value="Genomic_DNA"/>
</dbReference>
<reference evidence="2 3" key="1">
    <citation type="submission" date="2015-07" db="EMBL/GenBank/DDBJ databases">
        <title>A draft genome sequence of Mycobacterium wolinskyi.</title>
        <authorList>
            <person name="de Man T.J."/>
            <person name="Perry K.A."/>
            <person name="Coulliette A.D."/>
            <person name="Jensen B."/>
            <person name="Toney N.C."/>
            <person name="Limbago B.M."/>
            <person name="Noble-Wang J."/>
        </authorList>
    </citation>
    <scope>NUCLEOTIDE SEQUENCE [LARGE SCALE GENOMIC DNA]</scope>
    <source>
        <strain evidence="2 3">CDC_01</strain>
    </source>
</reference>
<comment type="caution">
    <text evidence="2">The sequence shown here is derived from an EMBL/GenBank/DDBJ whole genome shotgun (WGS) entry which is preliminary data.</text>
</comment>
<accession>A0A132PV76</accession>
<keyword evidence="1" id="KW-0812">Transmembrane</keyword>
<dbReference type="PATRIC" id="fig|59750.3.peg.248"/>
<dbReference type="Proteomes" id="UP000070612">
    <property type="component" value="Unassembled WGS sequence"/>
</dbReference>
<keyword evidence="1" id="KW-0472">Membrane</keyword>
<keyword evidence="1" id="KW-1133">Transmembrane helix</keyword>
<gene>
    <name evidence="2" type="ORF">AFM11_01210</name>
</gene>
<protein>
    <submittedName>
        <fullName evidence="2">Uncharacterized protein</fullName>
    </submittedName>
</protein>
<name>A0A132PV76_9MYCO</name>
<proteinExistence type="predicted"/>
<feature type="transmembrane region" description="Helical" evidence="1">
    <location>
        <begin position="26"/>
        <end position="45"/>
    </location>
</feature>
<evidence type="ECO:0000256" key="1">
    <source>
        <dbReference type="SAM" id="Phobius"/>
    </source>
</evidence>
<dbReference type="AlphaFoldDB" id="A0A132PV76"/>
<evidence type="ECO:0000313" key="3">
    <source>
        <dbReference type="Proteomes" id="UP000070612"/>
    </source>
</evidence>
<evidence type="ECO:0000313" key="2">
    <source>
        <dbReference type="EMBL" id="KWX25932.1"/>
    </source>
</evidence>
<feature type="transmembrane region" description="Helical" evidence="1">
    <location>
        <begin position="65"/>
        <end position="85"/>
    </location>
</feature>
<organism evidence="2 3">
    <name type="scientific">Mycolicibacterium wolinskyi</name>
    <dbReference type="NCBI Taxonomy" id="59750"/>
    <lineage>
        <taxon>Bacteria</taxon>
        <taxon>Bacillati</taxon>
        <taxon>Actinomycetota</taxon>
        <taxon>Actinomycetes</taxon>
        <taxon>Mycobacteriales</taxon>
        <taxon>Mycobacteriaceae</taxon>
        <taxon>Mycolicibacterium</taxon>
    </lineage>
</organism>
<keyword evidence="3" id="KW-1185">Reference proteome</keyword>
<sequence length="192" mass="21501">MGIAAQEDYGAYRRSYRVNRAHDRRVGIAMVLLLFAPILFLWMAYDASPWSDNGMGPSTTGMLASGITGLIFLGLAAFVAAPLLAGMLRTRGAQLHVFERGAIAERARGNLYAWPYRRATARFVCWRESNEGEWRDRPQLWVTFHKDGDTICFDGLDPNDRAVLADIAREFGIADEPEQIDGIYRNTAPTPF</sequence>